<evidence type="ECO:0000313" key="2">
    <source>
        <dbReference type="Proteomes" id="UP000694941"/>
    </source>
</evidence>
<dbReference type="InterPro" id="IPR010401">
    <property type="entry name" value="AGL/Gdb1"/>
</dbReference>
<dbReference type="RefSeq" id="XP_013788202.2">
    <property type="nucleotide sequence ID" value="XM_013932748.2"/>
</dbReference>
<name>A0ABM1BT77_LIMPO</name>
<keyword evidence="2" id="KW-1185">Reference proteome</keyword>
<dbReference type="SUPFAM" id="SSF48208">
    <property type="entry name" value="Six-hairpin glycosidases"/>
    <property type="match status" value="1"/>
</dbReference>
<dbReference type="PANTHER" id="PTHR10569:SF2">
    <property type="entry name" value="GLYCOGEN DEBRANCHING ENZYME"/>
    <property type="match status" value="1"/>
</dbReference>
<dbReference type="GeneID" id="106472122"/>
<dbReference type="InterPro" id="IPR032790">
    <property type="entry name" value="GDE_C"/>
</dbReference>
<dbReference type="PANTHER" id="PTHR10569">
    <property type="entry name" value="GLYCOGEN DEBRANCHING ENZYME"/>
    <property type="match status" value="1"/>
</dbReference>
<reference evidence="3" key="1">
    <citation type="submission" date="2025-08" db="UniProtKB">
        <authorList>
            <consortium name="RefSeq"/>
        </authorList>
    </citation>
    <scope>IDENTIFICATION</scope>
    <source>
        <tissue evidence="3">Muscle</tissue>
    </source>
</reference>
<evidence type="ECO:0000313" key="3">
    <source>
        <dbReference type="RefSeq" id="XP_013788202.2"/>
    </source>
</evidence>
<sequence length="138" mass="15424">MKTLDPADWAYRGFYDNTNDSADGKVARGWNYHQGPEWLWPVGYFLRAKLHFALAVGGKLELEKAIKFVKSILSNHFQGIQISKWKGLPELTNKDGAFCPGSCPIQAWSHACLLDVLYDLDKIYAPLIGPNLVNGSVN</sequence>
<accession>A0ABM1BT77</accession>
<organism evidence="2 3">
    <name type="scientific">Limulus polyphemus</name>
    <name type="common">Atlantic horseshoe crab</name>
    <dbReference type="NCBI Taxonomy" id="6850"/>
    <lineage>
        <taxon>Eukaryota</taxon>
        <taxon>Metazoa</taxon>
        <taxon>Ecdysozoa</taxon>
        <taxon>Arthropoda</taxon>
        <taxon>Chelicerata</taxon>
        <taxon>Merostomata</taxon>
        <taxon>Xiphosura</taxon>
        <taxon>Limulidae</taxon>
        <taxon>Limulus</taxon>
    </lineage>
</organism>
<dbReference type="Pfam" id="PF06202">
    <property type="entry name" value="GDE_C"/>
    <property type="match status" value="1"/>
</dbReference>
<dbReference type="InterPro" id="IPR008928">
    <property type="entry name" value="6-hairpin_glycosidase_sf"/>
</dbReference>
<feature type="domain" description="Glycogen debranching enzyme C-terminal" evidence="1">
    <location>
        <begin position="1"/>
        <end position="115"/>
    </location>
</feature>
<gene>
    <name evidence="3" type="primary">LOC106472122</name>
</gene>
<evidence type="ECO:0000259" key="1">
    <source>
        <dbReference type="Pfam" id="PF06202"/>
    </source>
</evidence>
<dbReference type="Proteomes" id="UP000694941">
    <property type="component" value="Unplaced"/>
</dbReference>
<proteinExistence type="predicted"/>
<protein>
    <submittedName>
        <fullName evidence="3">Glycogen debranching enzyme-like</fullName>
    </submittedName>
</protein>